<dbReference type="OrthoDB" id="3542608at2"/>
<dbReference type="SMART" id="SM00530">
    <property type="entry name" value="HTH_XRE"/>
    <property type="match status" value="1"/>
</dbReference>
<sequence length="281" mass="30448">MDPAELGSFLASRRARVRPADVGLPAGSRRRVPGLRRDEVARLAGASVEYYTELEQGKARHPSPQVLAALARALRLGADERDHLFLLAGHAPPSAGGTTHVQPAMLALLDRLGTTPARVVTDLEVTLAQNDMAEALLGDGGPRTWPAASFVHRWFTDPAARDVHPAEDHARHSRELTADLRAAVARRGHDAEADDLVTRLRTASAEFRALWDSGDVAVRRTVRKRIVHPSLGVVELDCQRLVSDDGRQRLLFFTAPPGSHAAGQLELLSVVGRQEMGTTPP</sequence>
<name>A0A1I5G624_9ACTN</name>
<dbReference type="Gene3D" id="3.30.450.180">
    <property type="match status" value="1"/>
</dbReference>
<accession>A0A1I5G624</accession>
<dbReference type="Gene3D" id="1.10.260.40">
    <property type="entry name" value="lambda repressor-like DNA-binding domains"/>
    <property type="match status" value="1"/>
</dbReference>
<evidence type="ECO:0000313" key="2">
    <source>
        <dbReference type="EMBL" id="SFO31464.1"/>
    </source>
</evidence>
<dbReference type="RefSeq" id="WP_075013948.1">
    <property type="nucleotide sequence ID" value="NZ_FOWE01000006.1"/>
</dbReference>
<dbReference type="Pfam" id="PF17765">
    <property type="entry name" value="MLTR_LBD"/>
    <property type="match status" value="1"/>
</dbReference>
<proteinExistence type="predicted"/>
<dbReference type="InterPro" id="IPR010982">
    <property type="entry name" value="Lambda_DNA-bd_dom_sf"/>
</dbReference>
<dbReference type="PANTHER" id="PTHR35010">
    <property type="entry name" value="BLL4672 PROTEIN-RELATED"/>
    <property type="match status" value="1"/>
</dbReference>
<dbReference type="InterPro" id="IPR001387">
    <property type="entry name" value="Cro/C1-type_HTH"/>
</dbReference>
<evidence type="ECO:0000259" key="1">
    <source>
        <dbReference type="PROSITE" id="PS50943"/>
    </source>
</evidence>
<dbReference type="PROSITE" id="PS50943">
    <property type="entry name" value="HTH_CROC1"/>
    <property type="match status" value="1"/>
</dbReference>
<dbReference type="InterPro" id="IPR041413">
    <property type="entry name" value="MLTR_LBD"/>
</dbReference>
<dbReference type="GO" id="GO:0003677">
    <property type="term" value="F:DNA binding"/>
    <property type="evidence" value="ECO:0007669"/>
    <property type="project" value="InterPro"/>
</dbReference>
<dbReference type="Proteomes" id="UP000183642">
    <property type="component" value="Unassembled WGS sequence"/>
</dbReference>
<organism evidence="2 3">
    <name type="scientific">Geodermatophilus obscurus</name>
    <dbReference type="NCBI Taxonomy" id="1861"/>
    <lineage>
        <taxon>Bacteria</taxon>
        <taxon>Bacillati</taxon>
        <taxon>Actinomycetota</taxon>
        <taxon>Actinomycetes</taxon>
        <taxon>Geodermatophilales</taxon>
        <taxon>Geodermatophilaceae</taxon>
        <taxon>Geodermatophilus</taxon>
    </lineage>
</organism>
<dbReference type="PANTHER" id="PTHR35010:SF2">
    <property type="entry name" value="BLL4672 PROTEIN"/>
    <property type="match status" value="1"/>
</dbReference>
<dbReference type="SUPFAM" id="SSF47413">
    <property type="entry name" value="lambda repressor-like DNA-binding domains"/>
    <property type="match status" value="1"/>
</dbReference>
<dbReference type="Pfam" id="PF13560">
    <property type="entry name" value="HTH_31"/>
    <property type="match status" value="1"/>
</dbReference>
<feature type="domain" description="HTH cro/C1-type" evidence="1">
    <location>
        <begin position="34"/>
        <end position="81"/>
    </location>
</feature>
<keyword evidence="3" id="KW-1185">Reference proteome</keyword>
<reference evidence="3" key="1">
    <citation type="submission" date="2016-10" db="EMBL/GenBank/DDBJ databases">
        <authorList>
            <person name="Varghese N."/>
            <person name="Submissions S."/>
        </authorList>
    </citation>
    <scope>NUCLEOTIDE SEQUENCE [LARGE SCALE GENOMIC DNA]</scope>
    <source>
        <strain evidence="3">DSM 43161</strain>
    </source>
</reference>
<evidence type="ECO:0000313" key="3">
    <source>
        <dbReference type="Proteomes" id="UP000183642"/>
    </source>
</evidence>
<gene>
    <name evidence="2" type="ORF">SAMN05660359_02586</name>
</gene>
<dbReference type="EMBL" id="FOWE01000006">
    <property type="protein sequence ID" value="SFO31464.1"/>
    <property type="molecule type" value="Genomic_DNA"/>
</dbReference>
<protein>
    <submittedName>
        <fullName evidence="2">Helix-turn-helix domain-containing protein</fullName>
    </submittedName>
</protein>
<dbReference type="AlphaFoldDB" id="A0A1I5G624"/>